<keyword evidence="2" id="KW-0238">DNA-binding</keyword>
<dbReference type="Gene3D" id="1.10.10.60">
    <property type="entry name" value="Homeodomain-like"/>
    <property type="match status" value="2"/>
</dbReference>
<keyword evidence="3" id="KW-0804">Transcription</keyword>
<proteinExistence type="predicted"/>
<protein>
    <submittedName>
        <fullName evidence="5">Transcriptional regulator</fullName>
    </submittedName>
</protein>
<dbReference type="GO" id="GO:0003700">
    <property type="term" value="F:DNA-binding transcription factor activity"/>
    <property type="evidence" value="ECO:0007669"/>
    <property type="project" value="InterPro"/>
</dbReference>
<dbReference type="InterPro" id="IPR018771">
    <property type="entry name" value="PocR_dom"/>
</dbReference>
<dbReference type="PROSITE" id="PS01124">
    <property type="entry name" value="HTH_ARAC_FAMILY_2"/>
    <property type="match status" value="1"/>
</dbReference>
<dbReference type="InterPro" id="IPR020449">
    <property type="entry name" value="Tscrpt_reg_AraC-type_HTH"/>
</dbReference>
<sequence>MIKNSFDLKKLIDLEKWDSLQESLSAVTRMAIIIVDYKGNPVTKHSGCHKFCNEIRGNSELVKYCEKCDSRGGLEAVRLNKPYMYLCHYNIIDIAIPIMIEGKYIGAVMAGQVKLLNADAESILEQIVVLPKNSIAKKALEDFKAYYYELPVLSYEEVNKIADMLFSLCNYLVEESLEKNLISDMYQKVMKRHSEIDSNTLKDYTIKNIENAKKEMSNAIINAYIKDSTLSNDNNVKVNDTLKPAIEYIYEHKSENVKLDQMAKICHISISYFSRLFTKEMGENFSTYVSKLKIEWAKSLLEETSMQINEISDELGFSEVGYFIKIFKKYEGVTPFLYRKYCKKK</sequence>
<dbReference type="Pfam" id="PF12833">
    <property type="entry name" value="HTH_18"/>
    <property type="match status" value="1"/>
</dbReference>
<name>A0A1S9N0N1_CLOBE</name>
<dbReference type="AlphaFoldDB" id="A0A1S9N0N1"/>
<evidence type="ECO:0000313" key="6">
    <source>
        <dbReference type="Proteomes" id="UP000190959"/>
    </source>
</evidence>
<keyword evidence="1" id="KW-0805">Transcription regulation</keyword>
<dbReference type="InterPro" id="IPR018062">
    <property type="entry name" value="HTH_AraC-typ_CS"/>
</dbReference>
<evidence type="ECO:0000259" key="4">
    <source>
        <dbReference type="PROSITE" id="PS01124"/>
    </source>
</evidence>
<evidence type="ECO:0000256" key="1">
    <source>
        <dbReference type="ARBA" id="ARBA00023015"/>
    </source>
</evidence>
<feature type="domain" description="HTH araC/xylS-type" evidence="4">
    <location>
        <begin position="243"/>
        <end position="341"/>
    </location>
</feature>
<evidence type="ECO:0000313" key="5">
    <source>
        <dbReference type="EMBL" id="OOP71087.1"/>
    </source>
</evidence>
<dbReference type="PANTHER" id="PTHR43280:SF28">
    <property type="entry name" value="HTH-TYPE TRANSCRIPTIONAL ACTIVATOR RHAS"/>
    <property type="match status" value="1"/>
</dbReference>
<evidence type="ECO:0000256" key="3">
    <source>
        <dbReference type="ARBA" id="ARBA00023163"/>
    </source>
</evidence>
<reference evidence="5 6" key="1">
    <citation type="submission" date="2017-02" db="EMBL/GenBank/DDBJ databases">
        <title>Genome sequence of Clostridium beijerinckii Br21.</title>
        <authorList>
            <person name="Fonseca B.C."/>
            <person name="Guazzaroni M.E."/>
            <person name="Riano-Pachon D.M."/>
            <person name="Reginatto V."/>
        </authorList>
    </citation>
    <scope>NUCLEOTIDE SEQUENCE [LARGE SCALE GENOMIC DNA]</scope>
    <source>
        <strain evidence="5 6">Br21</strain>
    </source>
</reference>
<gene>
    <name evidence="5" type="ORF">CBEIBR21_22720</name>
</gene>
<dbReference type="PROSITE" id="PS00041">
    <property type="entry name" value="HTH_ARAC_FAMILY_1"/>
    <property type="match status" value="1"/>
</dbReference>
<dbReference type="GO" id="GO:0043565">
    <property type="term" value="F:sequence-specific DNA binding"/>
    <property type="evidence" value="ECO:0007669"/>
    <property type="project" value="InterPro"/>
</dbReference>
<evidence type="ECO:0000256" key="2">
    <source>
        <dbReference type="ARBA" id="ARBA00023125"/>
    </source>
</evidence>
<dbReference type="PRINTS" id="PR00032">
    <property type="entry name" value="HTHARAC"/>
</dbReference>
<dbReference type="PANTHER" id="PTHR43280">
    <property type="entry name" value="ARAC-FAMILY TRANSCRIPTIONAL REGULATOR"/>
    <property type="match status" value="1"/>
</dbReference>
<comment type="caution">
    <text evidence="5">The sequence shown here is derived from an EMBL/GenBank/DDBJ whole genome shotgun (WGS) entry which is preliminary data.</text>
</comment>
<dbReference type="Proteomes" id="UP000190959">
    <property type="component" value="Unassembled WGS sequence"/>
</dbReference>
<organism evidence="5 6">
    <name type="scientific">Clostridium beijerinckii</name>
    <name type="common">Clostridium MP</name>
    <dbReference type="NCBI Taxonomy" id="1520"/>
    <lineage>
        <taxon>Bacteria</taxon>
        <taxon>Bacillati</taxon>
        <taxon>Bacillota</taxon>
        <taxon>Clostridia</taxon>
        <taxon>Eubacteriales</taxon>
        <taxon>Clostridiaceae</taxon>
        <taxon>Clostridium</taxon>
    </lineage>
</organism>
<dbReference type="SMART" id="SM00342">
    <property type="entry name" value="HTH_ARAC"/>
    <property type="match status" value="1"/>
</dbReference>
<dbReference type="InterPro" id="IPR018060">
    <property type="entry name" value="HTH_AraC"/>
</dbReference>
<dbReference type="Pfam" id="PF10114">
    <property type="entry name" value="PocR"/>
    <property type="match status" value="1"/>
</dbReference>
<dbReference type="InterPro" id="IPR009057">
    <property type="entry name" value="Homeodomain-like_sf"/>
</dbReference>
<dbReference type="SUPFAM" id="SSF46689">
    <property type="entry name" value="Homeodomain-like"/>
    <property type="match status" value="2"/>
</dbReference>
<accession>A0A1S9N0N1</accession>
<dbReference type="RefSeq" id="WP_078117175.1">
    <property type="nucleotide sequence ID" value="NZ_JAEVFY010000023.1"/>
</dbReference>
<dbReference type="EMBL" id="MWMH01000010">
    <property type="protein sequence ID" value="OOP71087.1"/>
    <property type="molecule type" value="Genomic_DNA"/>
</dbReference>